<dbReference type="PANTHER" id="PTHR34573">
    <property type="entry name" value="VKC DOMAIN-CONTAINING PROTEIN"/>
    <property type="match status" value="1"/>
</dbReference>
<name>A0A6B3N9Q3_9CYAN</name>
<dbReference type="Gene3D" id="3.40.30.10">
    <property type="entry name" value="Glutaredoxin"/>
    <property type="match status" value="1"/>
</dbReference>
<feature type="chain" id="PRO_5025567880" description="Thioredoxin domain-containing protein" evidence="1">
    <location>
        <begin position="30"/>
        <end position="158"/>
    </location>
</feature>
<protein>
    <recommendedName>
        <fullName evidence="3">Thioredoxin domain-containing protein</fullName>
    </recommendedName>
</protein>
<organism evidence="2">
    <name type="scientific">Symploca sp. SIO1C4</name>
    <dbReference type="NCBI Taxonomy" id="2607765"/>
    <lineage>
        <taxon>Bacteria</taxon>
        <taxon>Bacillati</taxon>
        <taxon>Cyanobacteriota</taxon>
        <taxon>Cyanophyceae</taxon>
        <taxon>Coleofasciculales</taxon>
        <taxon>Coleofasciculaceae</taxon>
        <taxon>Symploca</taxon>
    </lineage>
</organism>
<keyword evidence="1" id="KW-0732">Signal</keyword>
<evidence type="ECO:0000313" key="2">
    <source>
        <dbReference type="EMBL" id="NER28397.1"/>
    </source>
</evidence>
<accession>A0A6B3N9Q3</accession>
<feature type="signal peptide" evidence="1">
    <location>
        <begin position="1"/>
        <end position="29"/>
    </location>
</feature>
<gene>
    <name evidence="2" type="ORF">F6J89_12370</name>
</gene>
<dbReference type="AlphaFoldDB" id="A0A6B3N9Q3"/>
<reference evidence="2" key="1">
    <citation type="submission" date="2019-11" db="EMBL/GenBank/DDBJ databases">
        <title>Genomic insights into an expanded diversity of filamentous marine cyanobacteria reveals the extraordinary biosynthetic potential of Moorea and Okeania.</title>
        <authorList>
            <person name="Ferreira Leao T."/>
            <person name="Wang M."/>
            <person name="Moss N."/>
            <person name="Da Silva R."/>
            <person name="Sanders J."/>
            <person name="Nurk S."/>
            <person name="Gurevich A."/>
            <person name="Humphrey G."/>
            <person name="Reher R."/>
            <person name="Zhu Q."/>
            <person name="Belda-Ferre P."/>
            <person name="Glukhov E."/>
            <person name="Rex R."/>
            <person name="Dorrestein P.C."/>
            <person name="Knight R."/>
            <person name="Pevzner P."/>
            <person name="Gerwick W.H."/>
            <person name="Gerwick L."/>
        </authorList>
    </citation>
    <scope>NUCLEOTIDE SEQUENCE</scope>
    <source>
        <strain evidence="2">SIO1C4</strain>
    </source>
</reference>
<dbReference type="EMBL" id="JAAHFQ010000207">
    <property type="protein sequence ID" value="NER28397.1"/>
    <property type="molecule type" value="Genomic_DNA"/>
</dbReference>
<proteinExistence type="predicted"/>
<dbReference type="PANTHER" id="PTHR34573:SF1">
    <property type="entry name" value="VITAMIN K EPOXIDE REDUCTASE DOMAIN-CONTAINING PROTEIN"/>
    <property type="match status" value="1"/>
</dbReference>
<dbReference type="InterPro" id="IPR036249">
    <property type="entry name" value="Thioredoxin-like_sf"/>
</dbReference>
<evidence type="ECO:0008006" key="3">
    <source>
        <dbReference type="Google" id="ProtNLM"/>
    </source>
</evidence>
<sequence length="158" mass="17698">MQLQRFCLFLGIRATTITLLLLAATSSSAKQPQVRVVLSEFPKSSLASSALKEQEAETSDNIDSQKALALHLQEIGAKMYGAYWCPYCKQQKQLFGKAFDEINYIECDPKGDNPQPELCRSAGITGFPTWEIKDQLYPGLHSLEELADLSEYQGDRNF</sequence>
<comment type="caution">
    <text evidence="2">The sequence shown here is derived from an EMBL/GenBank/DDBJ whole genome shotgun (WGS) entry which is preliminary data.</text>
</comment>
<dbReference type="SUPFAM" id="SSF52833">
    <property type="entry name" value="Thioredoxin-like"/>
    <property type="match status" value="1"/>
</dbReference>
<evidence type="ECO:0000256" key="1">
    <source>
        <dbReference type="SAM" id="SignalP"/>
    </source>
</evidence>